<comment type="caution">
    <text evidence="3">The sequence shown here is derived from an EMBL/GenBank/DDBJ whole genome shotgun (WGS) entry which is preliminary data.</text>
</comment>
<dbReference type="CDD" id="cd00293">
    <property type="entry name" value="USP-like"/>
    <property type="match status" value="1"/>
</dbReference>
<dbReference type="SUPFAM" id="SSF52402">
    <property type="entry name" value="Adenine nucleotide alpha hydrolases-like"/>
    <property type="match status" value="1"/>
</dbReference>
<evidence type="ECO:0000313" key="3">
    <source>
        <dbReference type="EMBL" id="NUB91897.1"/>
    </source>
</evidence>
<dbReference type="AlphaFoldDB" id="A0A8J8GNX3"/>
<gene>
    <name evidence="3" type="ORF">HT576_12820</name>
    <name evidence="4" type="ORF">HTZ84_08130</name>
</gene>
<dbReference type="EMBL" id="JABURA010000001">
    <property type="protein sequence ID" value="NUB91897.1"/>
    <property type="molecule type" value="Genomic_DNA"/>
</dbReference>
<reference evidence="3 6" key="1">
    <citation type="submission" date="2020-06" db="EMBL/GenBank/DDBJ databases">
        <title>Haloterrigena sp. nov., an extremely halophilic archaeon isolated from a saline sediment.</title>
        <authorList>
            <person name="Liu B.-B."/>
        </authorList>
    </citation>
    <scope>NUCLEOTIDE SEQUENCE</scope>
    <source>
        <strain evidence="3">SYSU A121-1</strain>
        <strain evidence="4 6">SYSU A558-1</strain>
    </source>
</reference>
<sequence>MGRHVLVAMGRTDASDAALEYAFEEYPAAKISVLHVTDAAGPFARFGGRDPCEYVIPELAAERSAELLPTPDRFTRAQCRRAERVLSRAHELAERHDREIEPAVRSGGAAREITDYAEEHAVDHIVIADHPPTAFRPIFRSVPESVTRNASAPVTTL</sequence>
<dbReference type="Pfam" id="PF00582">
    <property type="entry name" value="Usp"/>
    <property type="match status" value="1"/>
</dbReference>
<comment type="similarity">
    <text evidence="1">Belongs to the universal stress protein A family.</text>
</comment>
<protein>
    <submittedName>
        <fullName evidence="3">Universal stress protein</fullName>
    </submittedName>
</protein>
<proteinExistence type="inferred from homology"/>
<dbReference type="Proteomes" id="UP000728647">
    <property type="component" value="Unassembled WGS sequence"/>
</dbReference>
<accession>A0A8J8GNX3</accession>
<evidence type="ECO:0000313" key="4">
    <source>
        <dbReference type="EMBL" id="NUC72278.1"/>
    </source>
</evidence>
<dbReference type="EMBL" id="JABUQZ010000001">
    <property type="protein sequence ID" value="NUC72278.1"/>
    <property type="molecule type" value="Genomic_DNA"/>
</dbReference>
<dbReference type="PANTHER" id="PTHR46268:SF15">
    <property type="entry name" value="UNIVERSAL STRESS PROTEIN HP_0031"/>
    <property type="match status" value="1"/>
</dbReference>
<evidence type="ECO:0000256" key="1">
    <source>
        <dbReference type="ARBA" id="ARBA00008791"/>
    </source>
</evidence>
<dbReference type="OrthoDB" id="204993at2157"/>
<evidence type="ECO:0000313" key="6">
    <source>
        <dbReference type="Proteomes" id="UP001016761"/>
    </source>
</evidence>
<dbReference type="Proteomes" id="UP001016761">
    <property type="component" value="Unassembled WGS sequence"/>
</dbReference>
<name>A0A8J8GNX3_9EURY</name>
<dbReference type="InterPro" id="IPR014729">
    <property type="entry name" value="Rossmann-like_a/b/a_fold"/>
</dbReference>
<dbReference type="Gene3D" id="3.40.50.620">
    <property type="entry name" value="HUPs"/>
    <property type="match status" value="1"/>
</dbReference>
<dbReference type="RefSeq" id="WP_174680216.1">
    <property type="nucleotide sequence ID" value="NZ_JABUQZ010000001.1"/>
</dbReference>
<keyword evidence="6" id="KW-1185">Reference proteome</keyword>
<evidence type="ECO:0000313" key="5">
    <source>
        <dbReference type="Proteomes" id="UP000728647"/>
    </source>
</evidence>
<dbReference type="PANTHER" id="PTHR46268">
    <property type="entry name" value="STRESS RESPONSE PROTEIN NHAX"/>
    <property type="match status" value="1"/>
</dbReference>
<evidence type="ECO:0000259" key="2">
    <source>
        <dbReference type="Pfam" id="PF00582"/>
    </source>
</evidence>
<feature type="domain" description="UspA" evidence="2">
    <location>
        <begin position="3"/>
        <end position="155"/>
    </location>
</feature>
<dbReference type="InterPro" id="IPR006016">
    <property type="entry name" value="UspA"/>
</dbReference>
<organism evidence="3 5">
    <name type="scientific">Haloterrigena gelatinilytica</name>
    <dbReference type="NCBI Taxonomy" id="2741724"/>
    <lineage>
        <taxon>Archaea</taxon>
        <taxon>Methanobacteriati</taxon>
        <taxon>Methanobacteriota</taxon>
        <taxon>Stenosarchaea group</taxon>
        <taxon>Halobacteria</taxon>
        <taxon>Halobacteriales</taxon>
        <taxon>Natrialbaceae</taxon>
        <taxon>Haloterrigena</taxon>
    </lineage>
</organism>